<reference evidence="2 3" key="1">
    <citation type="submission" date="2024-06" db="EMBL/GenBank/DDBJ databases">
        <title>Construction of an artificial bacterial consortium using nitrogen cycle bacteria from Cuatro Cienegas Basin and a mangrove forest.</title>
        <authorList>
            <person name="Aguilera-Najera D."/>
            <person name="Marquez-Cianci L."/>
            <person name="Martinez-Perez E."/>
            <person name="Rosas-Barrera M."/>
            <person name="Rodriguez-Cruz U.E."/>
            <person name="Tapia-Lopez R."/>
            <person name="Eguiarte L.E."/>
            <person name="Souza-Saldivar V."/>
        </authorList>
    </citation>
    <scope>NUCLEOTIDE SEQUENCE [LARGE SCALE GENOMIC DNA]</scope>
    <source>
        <strain evidence="2 3">S14-15</strain>
    </source>
</reference>
<keyword evidence="1" id="KW-0472">Membrane</keyword>
<evidence type="ECO:0000313" key="3">
    <source>
        <dbReference type="Proteomes" id="UP001467674"/>
    </source>
</evidence>
<proteinExistence type="predicted"/>
<dbReference type="Proteomes" id="UP001467674">
    <property type="component" value="Unassembled WGS sequence"/>
</dbReference>
<evidence type="ECO:0000256" key="1">
    <source>
        <dbReference type="SAM" id="Phobius"/>
    </source>
</evidence>
<protein>
    <submittedName>
        <fullName evidence="2">Uncharacterized protein</fullName>
    </submittedName>
</protein>
<keyword evidence="1" id="KW-0812">Transmembrane</keyword>
<keyword evidence="3" id="KW-1185">Reference proteome</keyword>
<accession>A0ABV1S914</accession>
<evidence type="ECO:0000313" key="2">
    <source>
        <dbReference type="EMBL" id="MER3123044.1"/>
    </source>
</evidence>
<feature type="transmembrane region" description="Helical" evidence="1">
    <location>
        <begin position="28"/>
        <end position="49"/>
    </location>
</feature>
<organism evidence="2 3">
    <name type="scientific">Bacillus altitudinis</name>
    <dbReference type="NCBI Taxonomy" id="293387"/>
    <lineage>
        <taxon>Bacteria</taxon>
        <taxon>Bacillati</taxon>
        <taxon>Bacillota</taxon>
        <taxon>Bacilli</taxon>
        <taxon>Bacillales</taxon>
        <taxon>Bacillaceae</taxon>
        <taxon>Bacillus</taxon>
    </lineage>
</organism>
<dbReference type="EMBL" id="JBEOME010000012">
    <property type="protein sequence ID" value="MER3123044.1"/>
    <property type="molecule type" value="Genomic_DNA"/>
</dbReference>
<comment type="caution">
    <text evidence="2">The sequence shown here is derived from an EMBL/GenBank/DDBJ whole genome shotgun (WGS) entry which is preliminary data.</text>
</comment>
<sequence>MIKTLKSKIKKDEELSAEYVKGFYSGVFYTNLIVLPVLVLTLFHMWGVINR</sequence>
<keyword evidence="1" id="KW-1133">Transmembrane helix</keyword>
<gene>
    <name evidence="2" type="ORF">ABQG71_17925</name>
</gene>
<dbReference type="RefSeq" id="WP_171465513.1">
    <property type="nucleotide sequence ID" value="NZ_JBEOME010000012.1"/>
</dbReference>
<name>A0ABV1S914_BACAB</name>